<organism evidence="1 2">
    <name type="scientific">Candidatus Daviesbacteria bacterium RIFCSPHIGHO2_12_FULL_43_11</name>
    <dbReference type="NCBI Taxonomy" id="1797780"/>
    <lineage>
        <taxon>Bacteria</taxon>
        <taxon>Candidatus Daviesiibacteriota</taxon>
    </lineage>
</organism>
<dbReference type="AlphaFoldDB" id="A0A1F5K3S6"/>
<protein>
    <submittedName>
        <fullName evidence="1">Uncharacterized protein</fullName>
    </submittedName>
</protein>
<name>A0A1F5K3S6_9BACT</name>
<sequence>MQITTATVALTIQMTQVVQVPVIPRSLAGVVLPLQREILVKLIADPSLTATMVLRTLVTIPRVQIVCSVVLRIRQIVHLQAVFPLPPQRQPQPLLPRRPLAEEGAYVIRNVQTRDTRVARVIPVVRRDTPLGAGTIAPSIAAAPPRPQPQRAVAEAEEAGRTRKQGMCLLIPMTTGYGMPTSLLINWALLLPYLVEALLLQILADTTRLCMALAPLPPMALVNIRLVLRFLPDILLLTGHLHLGFVLQEPPNVPRIQETLVWGKGKSQEMCMLIPTKTEQKTRGGRKYAA</sequence>
<comment type="caution">
    <text evidence="1">The sequence shown here is derived from an EMBL/GenBank/DDBJ whole genome shotgun (WGS) entry which is preliminary data.</text>
</comment>
<accession>A0A1F5K3S6</accession>
<proteinExistence type="predicted"/>
<reference evidence="1 2" key="1">
    <citation type="journal article" date="2016" name="Nat. Commun.">
        <title>Thousands of microbial genomes shed light on interconnected biogeochemical processes in an aquifer system.</title>
        <authorList>
            <person name="Anantharaman K."/>
            <person name="Brown C.T."/>
            <person name="Hug L.A."/>
            <person name="Sharon I."/>
            <person name="Castelle C.J."/>
            <person name="Probst A.J."/>
            <person name="Thomas B.C."/>
            <person name="Singh A."/>
            <person name="Wilkins M.J."/>
            <person name="Karaoz U."/>
            <person name="Brodie E.L."/>
            <person name="Williams K.H."/>
            <person name="Hubbard S.S."/>
            <person name="Banfield J.F."/>
        </authorList>
    </citation>
    <scope>NUCLEOTIDE SEQUENCE [LARGE SCALE GENOMIC DNA]</scope>
</reference>
<dbReference type="EMBL" id="MFDH01000023">
    <property type="protein sequence ID" value="OGE35408.1"/>
    <property type="molecule type" value="Genomic_DNA"/>
</dbReference>
<evidence type="ECO:0000313" key="1">
    <source>
        <dbReference type="EMBL" id="OGE35408.1"/>
    </source>
</evidence>
<gene>
    <name evidence="1" type="ORF">A3E45_00045</name>
</gene>
<dbReference type="Proteomes" id="UP000176405">
    <property type="component" value="Unassembled WGS sequence"/>
</dbReference>
<evidence type="ECO:0000313" key="2">
    <source>
        <dbReference type="Proteomes" id="UP000176405"/>
    </source>
</evidence>